<reference evidence="7" key="1">
    <citation type="submission" date="2016-01" db="EMBL/GenBank/DDBJ databases">
        <title>Reference transcriptome for the parasite Schistocephalus solidus: insights into the molecular evolution of parasitism.</title>
        <authorList>
            <person name="Hebert F.O."/>
            <person name="Grambauer S."/>
            <person name="Barber I."/>
            <person name="Landry C.R."/>
            <person name="Aubin-Horth N."/>
        </authorList>
    </citation>
    <scope>NUCLEOTIDE SEQUENCE</scope>
</reference>
<feature type="domain" description="Laminin G" evidence="5">
    <location>
        <begin position="534"/>
        <end position="760"/>
    </location>
</feature>
<sequence>MASIWIHLISLYFIWMSFASSDIHQLGPAIIFKNEFSTAVYPAIPLRNITNVYFEFCVQTFRGRLLYAENANVGTFISVRLTSPSLVRLELRLLTEDFESNSQRAHEHIVLSAPLQNRSTRTGECKWHSIDIRLDFFNQILLLVVDGNSAYSSAVPDALGWPDDGFGQRTYFGRLQSSLFTDASKILHFTASMEHAFVGTMRNFFVRSWTKKRGNNYAISEEDREPPQHLSLMIPSMLLNHASLSTGISNCYQISRKRYLSGLVDHKKTFSPAFDVLNLFSYSNGCPAGSLCLDREDGPYCGCGVKDPTKGFCSLQPSPPDMVFSGSSWLKYHPNPGLRVDTFAFMLRFKTAVMDGVILSAEVDSAKLDSAKLSVYLYKGSLILSIWSSEKSSYGTFKQQFSCQSASETCADGRWHDINVSSAFSLLQIDVDQRSASEPLPKAFHGLRMKMLILGGQQQGALALGIPQNISNFTGCFQHAFYHTGPNQIDFLHLLKEHLDGLQAFNISLHRCSLSGLVNGSLMSKTRRYTIANSMVTFTRPGGYLLLRGWKTISRGRIAFRLRTFQKNCLLLYSSSSWPLQSRIRDLAEMKRKAGASGRLLEVVNASDLLTGTDLFSLELREGYLVLLLNTGSGINEFQTESIWRQTKSPWFSADGKEHSVEIRLIDGYLQVKFDGMENHMNLTKTPRYTFLNLNGDLYVGGLPEELRLSNNELPPQVWSAHLRKDFIGCIGHLVIDEEPADLHLEAMATWARDHVEHGCRSPSGACEADTCAPGVCDEGWAEPLCECADTNRDGPHCKQEAQILTFNGFQGIEMHLSKLPDQSEAESLVLRFQTLQKHCSLFESASAISTAPDKFGLEIKDGRVMLFYNFGHKTWNVSTKPQISDGSWHTLRVLRRSRRLEVKVDDTSLVYNISDEATMLDSDYICIGNLGKSPDILYKDSHASYLKVPESDAFVGRLSQFYINGLNVMSLVRTLPEFRNSHDHLRKIKEPEASIINAWKDNIGVSASAAENDADDILEFPIQFGDNGGLLEYVLDPQKRCTTLAFFMKTRSTTGVIFTLLASSGDFIHLELVSGMLSIRYNIDIIRGQSTARNAGYVNNTSWHKLKFGICMAQTLLLTMTVNEIKHEAPSTNISINRPVLFTRLLLGGPPDKPVAYQPQNQLENQQNYYGCLATISVSQSSNEGEADNVSEPINPLRFFKSLHNVDAGCHLRGDVWEEDTAATCRPGVCGFGGRCVQQLKTYFCDCSMSGFTGPVCTDVATTVTFSESERGCAVLEFNPLRNTTKDAIAFGIQTKHREPVVLLHITSHSNSLDFLRIEMTNFRKRSVLRLTYNMGSGIQVLQDSSTDLADGNFHVIRVVRSMSTAKLQIDSEDVLEHHSPNANGTDFNKVQQIYIGCDPTTLNVRKGAAIPSLSRDSAANRFFVGHLTGLTLNGISLGDILIGESVPGLYLKMSHALVIDPSFTPNLRQSSHLPANDMEAVQPLVSRPPSIKAYPLVIAKPTCIEPGVYNKLANCKPSNPHGIVQPRWNLPPLEAKESSRWNKEQYAPPYAHGPGNLDVRQKTRSEPKKGSSVEKDKFS</sequence>
<feature type="domain" description="Laminin G" evidence="5">
    <location>
        <begin position="319"/>
        <end position="512"/>
    </location>
</feature>
<feature type="signal peptide" evidence="4">
    <location>
        <begin position="1"/>
        <end position="21"/>
    </location>
</feature>
<dbReference type="EMBL" id="GEEE01011354">
    <property type="protein sequence ID" value="JAP51871.1"/>
    <property type="molecule type" value="Transcribed_RNA"/>
</dbReference>
<dbReference type="Gene3D" id="2.10.25.10">
    <property type="entry name" value="Laminin"/>
    <property type="match status" value="1"/>
</dbReference>
<organism evidence="7">
    <name type="scientific">Schistocephalus solidus</name>
    <name type="common">Tapeworm</name>
    <dbReference type="NCBI Taxonomy" id="70667"/>
    <lineage>
        <taxon>Eukaryota</taxon>
        <taxon>Metazoa</taxon>
        <taxon>Spiralia</taxon>
        <taxon>Lophotrochozoa</taxon>
        <taxon>Platyhelminthes</taxon>
        <taxon>Cestoda</taxon>
        <taxon>Eucestoda</taxon>
        <taxon>Diphyllobothriidea</taxon>
        <taxon>Diphyllobothriidae</taxon>
        <taxon>Schistocephalus</taxon>
    </lineage>
</organism>
<dbReference type="Pfam" id="PF02210">
    <property type="entry name" value="Laminin_G_2"/>
    <property type="match status" value="5"/>
</dbReference>
<feature type="domain" description="Laminin G" evidence="5">
    <location>
        <begin position="804"/>
        <end position="986"/>
    </location>
</feature>
<feature type="domain" description="EGF-like" evidence="6">
    <location>
        <begin position="1222"/>
        <end position="1259"/>
    </location>
</feature>
<feature type="domain" description="Laminin G" evidence="5">
    <location>
        <begin position="1008"/>
        <end position="1211"/>
    </location>
</feature>
<feature type="chain" id="PRO_5007051141" description="Neurexin-1a" evidence="4">
    <location>
        <begin position="22"/>
        <end position="1581"/>
    </location>
</feature>
<dbReference type="PROSITE" id="PS50026">
    <property type="entry name" value="EGF_3"/>
    <property type="match status" value="1"/>
</dbReference>
<gene>
    <name evidence="7" type="ORF">TR88723</name>
</gene>
<dbReference type="Gene3D" id="2.60.120.200">
    <property type="match status" value="6"/>
</dbReference>
<dbReference type="PANTHER" id="PTHR15036">
    <property type="entry name" value="PIKACHURIN-LIKE PROTEIN"/>
    <property type="match status" value="1"/>
</dbReference>
<dbReference type="SMART" id="SM00282">
    <property type="entry name" value="LamG"/>
    <property type="match status" value="5"/>
</dbReference>
<evidence type="ECO:0000256" key="3">
    <source>
        <dbReference type="SAM" id="MobiDB-lite"/>
    </source>
</evidence>
<evidence type="ECO:0000256" key="1">
    <source>
        <dbReference type="ARBA" id="ARBA00023157"/>
    </source>
</evidence>
<evidence type="ECO:0000313" key="7">
    <source>
        <dbReference type="EMBL" id="JAP51871.1"/>
    </source>
</evidence>
<dbReference type="InterPro" id="IPR050372">
    <property type="entry name" value="Neurexin-related_CASP"/>
</dbReference>
<feature type="domain" description="Laminin G" evidence="5">
    <location>
        <begin position="1266"/>
        <end position="1456"/>
    </location>
</feature>
<dbReference type="InterPro" id="IPR001791">
    <property type="entry name" value="Laminin_G"/>
</dbReference>
<accession>A0A0X3PIW1</accession>
<dbReference type="CDD" id="cd00110">
    <property type="entry name" value="LamG"/>
    <property type="match status" value="5"/>
</dbReference>
<dbReference type="InterPro" id="IPR000742">
    <property type="entry name" value="EGF"/>
</dbReference>
<evidence type="ECO:0000256" key="2">
    <source>
        <dbReference type="PROSITE-ProRule" id="PRU00076"/>
    </source>
</evidence>
<name>A0A0X3PIW1_SCHSO</name>
<feature type="non-terminal residue" evidence="7">
    <location>
        <position position="1581"/>
    </location>
</feature>
<evidence type="ECO:0008006" key="8">
    <source>
        <dbReference type="Google" id="ProtNLM"/>
    </source>
</evidence>
<dbReference type="InterPro" id="IPR013320">
    <property type="entry name" value="ConA-like_dom_sf"/>
</dbReference>
<feature type="compositionally biased region" description="Basic and acidic residues" evidence="3">
    <location>
        <begin position="1561"/>
        <end position="1581"/>
    </location>
</feature>
<protein>
    <recommendedName>
        <fullName evidence="8">Neurexin-1a</fullName>
    </recommendedName>
</protein>
<keyword evidence="1" id="KW-1015">Disulfide bond</keyword>
<dbReference type="CDD" id="cd00054">
    <property type="entry name" value="EGF_CA"/>
    <property type="match status" value="1"/>
</dbReference>
<keyword evidence="4" id="KW-0732">Signal</keyword>
<proteinExistence type="predicted"/>
<keyword evidence="2" id="KW-0245">EGF-like domain</keyword>
<comment type="caution">
    <text evidence="2">Lacks conserved residue(s) required for the propagation of feature annotation.</text>
</comment>
<evidence type="ECO:0000259" key="6">
    <source>
        <dbReference type="PROSITE" id="PS50026"/>
    </source>
</evidence>
<dbReference type="PROSITE" id="PS50025">
    <property type="entry name" value="LAM_G_DOMAIN"/>
    <property type="match status" value="5"/>
</dbReference>
<evidence type="ECO:0000259" key="5">
    <source>
        <dbReference type="PROSITE" id="PS50025"/>
    </source>
</evidence>
<evidence type="ECO:0000256" key="4">
    <source>
        <dbReference type="SAM" id="SignalP"/>
    </source>
</evidence>
<feature type="region of interest" description="Disordered" evidence="3">
    <location>
        <begin position="1537"/>
        <end position="1581"/>
    </location>
</feature>
<dbReference type="SUPFAM" id="SSF49899">
    <property type="entry name" value="Concanavalin A-like lectins/glucanases"/>
    <property type="match status" value="6"/>
</dbReference>
<dbReference type="PANTHER" id="PTHR15036:SF49">
    <property type="entry name" value="AXOTACTIN"/>
    <property type="match status" value="1"/>
</dbReference>
<dbReference type="GO" id="GO:0016020">
    <property type="term" value="C:membrane"/>
    <property type="evidence" value="ECO:0007669"/>
    <property type="project" value="UniProtKB-SubCell"/>
</dbReference>